<keyword evidence="5" id="KW-1185">Reference proteome</keyword>
<accession>A0A073IUI3</accession>
<gene>
    <name evidence="4" type="ORF">EH55_10370</name>
</gene>
<name>A0A073IUI3_9BACT</name>
<dbReference type="InterPro" id="IPR014710">
    <property type="entry name" value="RmlC-like_jellyroll"/>
</dbReference>
<dbReference type="InterPro" id="IPR013096">
    <property type="entry name" value="Cupin_2"/>
</dbReference>
<dbReference type="GO" id="GO:0046872">
    <property type="term" value="F:metal ion binding"/>
    <property type="evidence" value="ECO:0007669"/>
    <property type="project" value="UniProtKB-KW"/>
</dbReference>
<organism evidence="4 5">
    <name type="scientific">Synergistes jonesii</name>
    <dbReference type="NCBI Taxonomy" id="2754"/>
    <lineage>
        <taxon>Bacteria</taxon>
        <taxon>Thermotogati</taxon>
        <taxon>Synergistota</taxon>
        <taxon>Synergistia</taxon>
        <taxon>Synergistales</taxon>
        <taxon>Synergistaceae</taxon>
        <taxon>Synergistes</taxon>
    </lineage>
</organism>
<dbReference type="EMBL" id="JMKI01000005">
    <property type="protein sequence ID" value="KEJ93260.1"/>
    <property type="molecule type" value="Genomic_DNA"/>
</dbReference>
<keyword evidence="1" id="KW-0479">Metal-binding</keyword>
<dbReference type="Pfam" id="PF07883">
    <property type="entry name" value="Cupin_2"/>
    <property type="match status" value="1"/>
</dbReference>
<feature type="region of interest" description="Disordered" evidence="2">
    <location>
        <begin position="1"/>
        <end position="23"/>
    </location>
</feature>
<dbReference type="eggNOG" id="COG0662">
    <property type="taxonomic scope" value="Bacteria"/>
</dbReference>
<dbReference type="RefSeq" id="WP_051682545.1">
    <property type="nucleotide sequence ID" value="NZ_JAWRIX010000063.1"/>
</dbReference>
<dbReference type="PANTHER" id="PTHR35848">
    <property type="entry name" value="OXALATE-BINDING PROTEIN"/>
    <property type="match status" value="1"/>
</dbReference>
<dbReference type="STRING" id="2754.EH55_10370"/>
<sequence length="115" mass="12314">MILKNQNEGVKREKLGGSGKGSALSFPVNIPDTNGAFTMTTRLELAPGSSIGYHKHADNEEVYFIMSGKGLYTEENESAEVAAGDIMLCRRGRSHGIENDGSETLVIGAAIAKRE</sequence>
<evidence type="ECO:0000313" key="5">
    <source>
        <dbReference type="Proteomes" id="UP000027665"/>
    </source>
</evidence>
<evidence type="ECO:0000256" key="1">
    <source>
        <dbReference type="ARBA" id="ARBA00022723"/>
    </source>
</evidence>
<dbReference type="Proteomes" id="UP000027665">
    <property type="component" value="Unassembled WGS sequence"/>
</dbReference>
<dbReference type="OrthoDB" id="9797047at2"/>
<dbReference type="InterPro" id="IPR011051">
    <property type="entry name" value="RmlC_Cupin_sf"/>
</dbReference>
<feature type="domain" description="Cupin type-2" evidence="3">
    <location>
        <begin position="43"/>
        <end position="106"/>
    </location>
</feature>
<evidence type="ECO:0000259" key="3">
    <source>
        <dbReference type="Pfam" id="PF07883"/>
    </source>
</evidence>
<dbReference type="AlphaFoldDB" id="A0A073IUI3"/>
<dbReference type="Gene3D" id="2.60.120.10">
    <property type="entry name" value="Jelly Rolls"/>
    <property type="match status" value="1"/>
</dbReference>
<proteinExistence type="predicted"/>
<evidence type="ECO:0000313" key="4">
    <source>
        <dbReference type="EMBL" id="KEJ93260.1"/>
    </source>
</evidence>
<reference evidence="4 5" key="1">
    <citation type="submission" date="2014-04" db="EMBL/GenBank/DDBJ databases">
        <title>Draft Genome Sequence of Synergistes jonesii.</title>
        <authorList>
            <person name="Coil D.A."/>
            <person name="Eisen J.A."/>
            <person name="Holland-Moritz H.E."/>
        </authorList>
    </citation>
    <scope>NUCLEOTIDE SEQUENCE [LARGE SCALE GENOMIC DNA]</scope>
    <source>
        <strain evidence="4 5">78-1</strain>
    </source>
</reference>
<dbReference type="SUPFAM" id="SSF51182">
    <property type="entry name" value="RmlC-like cupins"/>
    <property type="match status" value="1"/>
</dbReference>
<dbReference type="PANTHER" id="PTHR35848:SF6">
    <property type="entry name" value="CUPIN TYPE-2 DOMAIN-CONTAINING PROTEIN"/>
    <property type="match status" value="1"/>
</dbReference>
<evidence type="ECO:0000256" key="2">
    <source>
        <dbReference type="SAM" id="MobiDB-lite"/>
    </source>
</evidence>
<protein>
    <recommendedName>
        <fullName evidence="3">Cupin type-2 domain-containing protein</fullName>
    </recommendedName>
</protein>
<comment type="caution">
    <text evidence="4">The sequence shown here is derived from an EMBL/GenBank/DDBJ whole genome shotgun (WGS) entry which is preliminary data.</text>
</comment>
<dbReference type="InterPro" id="IPR051610">
    <property type="entry name" value="GPI/OXD"/>
</dbReference>
<dbReference type="GeneID" id="90982647"/>